<keyword evidence="3" id="KW-1185">Reference proteome</keyword>
<dbReference type="AlphaFoldDB" id="A0A9K3CY64"/>
<accession>A0A9K3CY64</accession>
<organism evidence="2 3">
    <name type="scientific">Kipferlia bialata</name>
    <dbReference type="NCBI Taxonomy" id="797122"/>
    <lineage>
        <taxon>Eukaryota</taxon>
        <taxon>Metamonada</taxon>
        <taxon>Carpediemonas-like organisms</taxon>
        <taxon>Kipferlia</taxon>
    </lineage>
</organism>
<evidence type="ECO:0008006" key="4">
    <source>
        <dbReference type="Google" id="ProtNLM"/>
    </source>
</evidence>
<gene>
    <name evidence="2" type="ORF">KIPB_006207</name>
</gene>
<evidence type="ECO:0000256" key="1">
    <source>
        <dbReference type="SAM" id="MobiDB-lite"/>
    </source>
</evidence>
<dbReference type="PROSITE" id="PS50096">
    <property type="entry name" value="IQ"/>
    <property type="match status" value="1"/>
</dbReference>
<dbReference type="PANTHER" id="PTHR33504">
    <property type="entry name" value="NADH DEHYDROGENASE (UBIQUINONE) 1 BETA SUBCOMPLEX, 4"/>
    <property type="match status" value="1"/>
</dbReference>
<comment type="caution">
    <text evidence="2">The sequence shown here is derived from an EMBL/GenBank/DDBJ whole genome shotgun (WGS) entry which is preliminary data.</text>
</comment>
<dbReference type="OrthoDB" id="10253073at2759"/>
<evidence type="ECO:0000313" key="3">
    <source>
        <dbReference type="Proteomes" id="UP000265618"/>
    </source>
</evidence>
<dbReference type="Proteomes" id="UP000265618">
    <property type="component" value="Unassembled WGS sequence"/>
</dbReference>
<feature type="non-terminal residue" evidence="2">
    <location>
        <position position="402"/>
    </location>
</feature>
<sequence>CLAACIEIQRIYRGRLSRKGYTPPARQAPPRTTTLLMTKCSAHYSAQGVSIARLSFRDRDDSVKRYAAMLIMRAYGRYKQRLLSMYSTEAPFVHAARVIIQSLQANRSQHLYSRWQSRRVEESASRITRAFVSYVHRKEYRRLRDMVAFRRQGDPVQLLKHLAPREAELCETNLSMQTVVRLRLGGESWPPRIYFKVFVRGGVVDLGDTAPRDYHSEMTSGPWGGGGLTRTMGGWLNEEEGMDRTTWYSRVEANPWRPVGAAFASRDEVVMATTATTLKVDWRSLTRRQDKEKQRRQKKIRWMQQLYRMKREGAEGGREGVDEGLRLERDTSDDASPGVPSQVNSRVTEEERDADPMDWSQGLDFDSYMRDWLSVGTTLGSGEGGVTGLSLDGYLDDLPDEI</sequence>
<feature type="region of interest" description="Disordered" evidence="1">
    <location>
        <begin position="328"/>
        <end position="360"/>
    </location>
</feature>
<evidence type="ECO:0000313" key="2">
    <source>
        <dbReference type="EMBL" id="GIQ84667.1"/>
    </source>
</evidence>
<proteinExistence type="predicted"/>
<dbReference type="PANTHER" id="PTHR33504:SF2">
    <property type="entry name" value="PROTEIN MFI"/>
    <property type="match status" value="1"/>
</dbReference>
<dbReference type="EMBL" id="BDIP01001567">
    <property type="protein sequence ID" value="GIQ84667.1"/>
    <property type="molecule type" value="Genomic_DNA"/>
</dbReference>
<reference evidence="2 3" key="1">
    <citation type="journal article" date="2018" name="PLoS ONE">
        <title>The draft genome of Kipferlia bialata reveals reductive genome evolution in fornicate parasites.</title>
        <authorList>
            <person name="Tanifuji G."/>
            <person name="Takabayashi S."/>
            <person name="Kume K."/>
            <person name="Takagi M."/>
            <person name="Nakayama T."/>
            <person name="Kamikawa R."/>
            <person name="Inagaki Y."/>
            <person name="Hashimoto T."/>
        </authorList>
    </citation>
    <scope>NUCLEOTIDE SEQUENCE [LARGE SCALE GENOMIC DNA]</scope>
    <source>
        <strain evidence="2">NY0173</strain>
    </source>
</reference>
<name>A0A9K3CY64_9EUKA</name>
<protein>
    <recommendedName>
        <fullName evidence="4">IQ motif, EF-hand binding site</fullName>
    </recommendedName>
</protein>